<evidence type="ECO:0000313" key="2">
    <source>
        <dbReference type="Proteomes" id="UP001501427"/>
    </source>
</evidence>
<dbReference type="EMBL" id="BAAAHD010000080">
    <property type="protein sequence ID" value="GAA0594765.1"/>
    <property type="molecule type" value="Genomic_DNA"/>
</dbReference>
<gene>
    <name evidence="1" type="ORF">GCM10009546_66220</name>
</gene>
<sequence>MHCQCTGDALHLHATYGASKVDVVENWTGSHASALQRATRTTNEGFAGRLGVSVRTVAKWNANPGMPVSVEL</sequence>
<accession>A0ABN1FNX2</accession>
<evidence type="ECO:0000313" key="1">
    <source>
        <dbReference type="EMBL" id="GAA0594765.1"/>
    </source>
</evidence>
<evidence type="ECO:0008006" key="3">
    <source>
        <dbReference type="Google" id="ProtNLM"/>
    </source>
</evidence>
<proteinExistence type="predicted"/>
<name>A0ABN1FNX2_9ACTN</name>
<keyword evidence="2" id="KW-1185">Reference proteome</keyword>
<organism evidence="1 2">
    <name type="scientific">Actinomadura livida</name>
    <dbReference type="NCBI Taxonomy" id="79909"/>
    <lineage>
        <taxon>Bacteria</taxon>
        <taxon>Bacillati</taxon>
        <taxon>Actinomycetota</taxon>
        <taxon>Actinomycetes</taxon>
        <taxon>Streptosporangiales</taxon>
        <taxon>Thermomonosporaceae</taxon>
        <taxon>Actinomadura</taxon>
    </lineage>
</organism>
<reference evidence="1 2" key="1">
    <citation type="journal article" date="2019" name="Int. J. Syst. Evol. Microbiol.">
        <title>The Global Catalogue of Microorganisms (GCM) 10K type strain sequencing project: providing services to taxonomists for standard genome sequencing and annotation.</title>
        <authorList>
            <consortium name="The Broad Institute Genomics Platform"/>
            <consortium name="The Broad Institute Genome Sequencing Center for Infectious Disease"/>
            <person name="Wu L."/>
            <person name="Ma J."/>
        </authorList>
    </citation>
    <scope>NUCLEOTIDE SEQUENCE [LARGE SCALE GENOMIC DNA]</scope>
    <source>
        <strain evidence="1 2">JCM 10667</strain>
    </source>
</reference>
<dbReference type="Proteomes" id="UP001501427">
    <property type="component" value="Unassembled WGS sequence"/>
</dbReference>
<comment type="caution">
    <text evidence="1">The sequence shown here is derived from an EMBL/GenBank/DDBJ whole genome shotgun (WGS) entry which is preliminary data.</text>
</comment>
<protein>
    <recommendedName>
        <fullName evidence="3">XRE family transcriptional regulator</fullName>
    </recommendedName>
</protein>